<evidence type="ECO:0000313" key="2">
    <source>
        <dbReference type="EMBL" id="MFC4805331.1"/>
    </source>
</evidence>
<dbReference type="PANTHER" id="PTHR37313:SF2">
    <property type="entry name" value="UPF0749 PROTEIN YLXX"/>
    <property type="match status" value="1"/>
</dbReference>
<name>A0ABV9QPG3_9FIRM</name>
<keyword evidence="3" id="KW-1185">Reference proteome</keyword>
<gene>
    <name evidence="2" type="ORF">ACFO4R_09580</name>
</gene>
<dbReference type="Pfam" id="PF05949">
    <property type="entry name" value="DUF881"/>
    <property type="match status" value="1"/>
</dbReference>
<proteinExistence type="inferred from homology"/>
<dbReference type="Proteomes" id="UP001595916">
    <property type="component" value="Unassembled WGS sequence"/>
</dbReference>
<dbReference type="RefSeq" id="WP_379788883.1">
    <property type="nucleotide sequence ID" value="NZ_JBHSHL010000045.1"/>
</dbReference>
<dbReference type="InterPro" id="IPR010273">
    <property type="entry name" value="DUF881"/>
</dbReference>
<comment type="caution">
    <text evidence="2">The sequence shown here is derived from an EMBL/GenBank/DDBJ whole genome shotgun (WGS) entry which is preliminary data.</text>
</comment>
<accession>A0ABV9QPG3</accession>
<protein>
    <submittedName>
        <fullName evidence="2">DUF881 domain-containing protein</fullName>
    </submittedName>
</protein>
<dbReference type="PANTHER" id="PTHR37313">
    <property type="entry name" value="UPF0749 PROTEIN RV1825"/>
    <property type="match status" value="1"/>
</dbReference>
<sequence length="228" mass="25806">MNQRKLIKNNLILLLSFVLSVVVVMQSKIMQDRYIYTGVESVKEMEESLRFEKIELENLYEFKLSRQKELESDKKEYEEGRVTETLEKNLVSKKMQAGYTQLKGQGVQIELRDSTKELAVGEDPNDLLIHDQDILMLINDLKVAGAEAISVNGERVLSTTEIKCTGATIMINNITFGQPFIIKAIGEPAELEAAVLAPSTYGSILKELYHLQIDVEQKEVLINAAKRQ</sequence>
<dbReference type="EMBL" id="JBHSHL010000045">
    <property type="protein sequence ID" value="MFC4805331.1"/>
    <property type="molecule type" value="Genomic_DNA"/>
</dbReference>
<reference evidence="3" key="1">
    <citation type="journal article" date="2019" name="Int. J. Syst. Evol. Microbiol.">
        <title>The Global Catalogue of Microorganisms (GCM) 10K type strain sequencing project: providing services to taxonomists for standard genome sequencing and annotation.</title>
        <authorList>
            <consortium name="The Broad Institute Genomics Platform"/>
            <consortium name="The Broad Institute Genome Sequencing Center for Infectious Disease"/>
            <person name="Wu L."/>
            <person name="Ma J."/>
        </authorList>
    </citation>
    <scope>NUCLEOTIDE SEQUENCE [LARGE SCALE GENOMIC DNA]</scope>
    <source>
        <strain evidence="3">CCUG 46385</strain>
    </source>
</reference>
<dbReference type="Gene3D" id="3.30.70.1880">
    <property type="entry name" value="Protein of unknown function DUF881"/>
    <property type="match status" value="1"/>
</dbReference>
<evidence type="ECO:0000313" key="3">
    <source>
        <dbReference type="Proteomes" id="UP001595916"/>
    </source>
</evidence>
<comment type="similarity">
    <text evidence="1">Belongs to the UPF0749 family.</text>
</comment>
<evidence type="ECO:0000256" key="1">
    <source>
        <dbReference type="ARBA" id="ARBA00009108"/>
    </source>
</evidence>
<organism evidence="2 3">
    <name type="scientific">Filifactor villosus</name>
    <dbReference type="NCBI Taxonomy" id="29374"/>
    <lineage>
        <taxon>Bacteria</taxon>
        <taxon>Bacillati</taxon>
        <taxon>Bacillota</taxon>
        <taxon>Clostridia</taxon>
        <taxon>Peptostreptococcales</taxon>
        <taxon>Filifactoraceae</taxon>
        <taxon>Filifactor</taxon>
    </lineage>
</organism>